<protein>
    <recommendedName>
        <fullName evidence="3">Transposase</fullName>
    </recommendedName>
</protein>
<proteinExistence type="predicted"/>
<keyword evidence="2" id="KW-1185">Reference proteome</keyword>
<evidence type="ECO:0000313" key="2">
    <source>
        <dbReference type="Proteomes" id="UP001057291"/>
    </source>
</evidence>
<evidence type="ECO:0000313" key="1">
    <source>
        <dbReference type="EMBL" id="GIM46670.1"/>
    </source>
</evidence>
<evidence type="ECO:0008006" key="3">
    <source>
        <dbReference type="Google" id="ProtNLM"/>
    </source>
</evidence>
<gene>
    <name evidence="1" type="ORF">DNHGIG_22190</name>
</gene>
<dbReference type="EMBL" id="BOQE01000001">
    <property type="protein sequence ID" value="GIM46670.1"/>
    <property type="molecule type" value="Genomic_DNA"/>
</dbReference>
<sequence length="103" mass="12059">MIDHGSSFPGGYDWTAEKLKYGRGHVHDTVVYQWAMTFLKDRQLTSFIRRITSLSDQAIVKVIHSLPNDWNVSREEKDAFVAFLSKQKKLLPDLVSKFIRQYR</sequence>
<organism evidence="1 2">
    <name type="scientific">Collibacillus ludicampi</name>
    <dbReference type="NCBI Taxonomy" id="2771369"/>
    <lineage>
        <taxon>Bacteria</taxon>
        <taxon>Bacillati</taxon>
        <taxon>Bacillota</taxon>
        <taxon>Bacilli</taxon>
        <taxon>Bacillales</taxon>
        <taxon>Alicyclobacillaceae</taxon>
        <taxon>Collibacillus</taxon>
    </lineage>
</organism>
<name>A0AAV4LFN6_9BACL</name>
<comment type="caution">
    <text evidence="1">The sequence shown here is derived from an EMBL/GenBank/DDBJ whole genome shotgun (WGS) entry which is preliminary data.</text>
</comment>
<dbReference type="Proteomes" id="UP001057291">
    <property type="component" value="Unassembled WGS sequence"/>
</dbReference>
<reference evidence="1" key="1">
    <citation type="journal article" date="2023" name="Int. J. Syst. Evol. Microbiol.">
        <title>Collibacillus ludicampi gen. nov., sp. nov., a new soil bacterium of the family Alicyclobacillaceae.</title>
        <authorList>
            <person name="Jojima T."/>
            <person name="Ioku Y."/>
            <person name="Fukuta Y."/>
            <person name="Shirasaka N."/>
            <person name="Matsumura Y."/>
            <person name="Mori M."/>
        </authorList>
    </citation>
    <scope>NUCLEOTIDE SEQUENCE</scope>
    <source>
        <strain evidence="1">TP075</strain>
    </source>
</reference>
<accession>A0AAV4LFN6</accession>
<dbReference type="AlphaFoldDB" id="A0AAV4LFN6"/>